<dbReference type="AlphaFoldDB" id="A0A7X6CYR8"/>
<protein>
    <submittedName>
        <fullName evidence="3">Uncharacterized protein</fullName>
    </submittedName>
</protein>
<keyword evidence="2" id="KW-0812">Transmembrane</keyword>
<gene>
    <name evidence="3" type="ORF">HCN56_05515</name>
</gene>
<evidence type="ECO:0000256" key="2">
    <source>
        <dbReference type="SAM" id="Phobius"/>
    </source>
</evidence>
<dbReference type="EMBL" id="JAAVJD010000024">
    <property type="protein sequence ID" value="NJQ05049.1"/>
    <property type="molecule type" value="Genomic_DNA"/>
</dbReference>
<sequence length="189" mass="19698">MNQGDPHGYQWGPNGQQSQQPAAPPVDLTKGPYPAQGGYGTPQPNAQGGQPGPYAPGAYDAGSPSQAPMAPQGQQGAPLLYIGDITVMPDAILTPAGPMPLRGAVWTFNDLSRTEKSITTTGIVLACVFAVFCLLGLLFLLMREDRTTGYIQVGVTSGGRHHSTMIPATTPHAGPAIAHQVAWLRSISA</sequence>
<keyword evidence="4" id="KW-1185">Reference proteome</keyword>
<feature type="transmembrane region" description="Helical" evidence="2">
    <location>
        <begin position="122"/>
        <end position="142"/>
    </location>
</feature>
<evidence type="ECO:0000313" key="4">
    <source>
        <dbReference type="Proteomes" id="UP000578686"/>
    </source>
</evidence>
<name>A0A7X6CYR8_9ACTN</name>
<organism evidence="3 4">
    <name type="scientific">Streptomyces lonarensis</name>
    <dbReference type="NCBI Taxonomy" id="700599"/>
    <lineage>
        <taxon>Bacteria</taxon>
        <taxon>Bacillati</taxon>
        <taxon>Actinomycetota</taxon>
        <taxon>Actinomycetes</taxon>
        <taxon>Kitasatosporales</taxon>
        <taxon>Streptomycetaceae</taxon>
        <taxon>Streptomyces</taxon>
    </lineage>
</organism>
<reference evidence="3 4" key="1">
    <citation type="submission" date="2020-03" db="EMBL/GenBank/DDBJ databases">
        <title>Draft genome of Streptomyces sp. ventii, isolated from the Axial Seamount in the Pacific Ocean, and resequencing of the two type strains Streptomyces lonarensis strain NCL 716 and Streptomyces bohaiensis strain 11A07.</title>
        <authorList>
            <person name="Loughran R.M."/>
            <person name="Pfannmuller K.M."/>
            <person name="Wasson B.J."/>
            <person name="Deadmond M.C."/>
            <person name="Paddock B.E."/>
            <person name="Koyack M.J."/>
            <person name="Gallegos D.A."/>
            <person name="Mitchell E.A."/>
            <person name="Ushijima B."/>
            <person name="Saw J.H."/>
            <person name="Mcphail K.L."/>
            <person name="Videau P."/>
        </authorList>
    </citation>
    <scope>NUCLEOTIDE SEQUENCE [LARGE SCALE GENOMIC DNA]</scope>
    <source>
        <strain evidence="3 4">NCL716</strain>
    </source>
</reference>
<keyword evidence="2" id="KW-1133">Transmembrane helix</keyword>
<accession>A0A7X6CYR8</accession>
<comment type="caution">
    <text evidence="3">The sequence shown here is derived from an EMBL/GenBank/DDBJ whole genome shotgun (WGS) entry which is preliminary data.</text>
</comment>
<feature type="region of interest" description="Disordered" evidence="1">
    <location>
        <begin position="1"/>
        <end position="74"/>
    </location>
</feature>
<evidence type="ECO:0000313" key="3">
    <source>
        <dbReference type="EMBL" id="NJQ05049.1"/>
    </source>
</evidence>
<dbReference type="Proteomes" id="UP000578686">
    <property type="component" value="Unassembled WGS sequence"/>
</dbReference>
<dbReference type="RefSeq" id="WP_167968341.1">
    <property type="nucleotide sequence ID" value="NZ_BHZG01000158.1"/>
</dbReference>
<feature type="compositionally biased region" description="Low complexity" evidence="1">
    <location>
        <begin position="55"/>
        <end position="74"/>
    </location>
</feature>
<evidence type="ECO:0000256" key="1">
    <source>
        <dbReference type="SAM" id="MobiDB-lite"/>
    </source>
</evidence>
<proteinExistence type="predicted"/>
<keyword evidence="2" id="KW-0472">Membrane</keyword>